<dbReference type="InterPro" id="IPR002293">
    <property type="entry name" value="AA/rel_permease1"/>
</dbReference>
<dbReference type="PANTHER" id="PTHR11785:SF514">
    <property type="entry name" value="B(0,+)-TYPE AMINO ACID TRANSPORTER 1-LIKE PROTEIN"/>
    <property type="match status" value="1"/>
</dbReference>
<dbReference type="Proteomes" id="UP001168821">
    <property type="component" value="Unassembled WGS sequence"/>
</dbReference>
<evidence type="ECO:0000313" key="7">
    <source>
        <dbReference type="Proteomes" id="UP001168821"/>
    </source>
</evidence>
<organism evidence="6 7">
    <name type="scientific">Zophobas morio</name>
    <dbReference type="NCBI Taxonomy" id="2755281"/>
    <lineage>
        <taxon>Eukaryota</taxon>
        <taxon>Metazoa</taxon>
        <taxon>Ecdysozoa</taxon>
        <taxon>Arthropoda</taxon>
        <taxon>Hexapoda</taxon>
        <taxon>Insecta</taxon>
        <taxon>Pterygota</taxon>
        <taxon>Neoptera</taxon>
        <taxon>Endopterygota</taxon>
        <taxon>Coleoptera</taxon>
        <taxon>Polyphaga</taxon>
        <taxon>Cucujiformia</taxon>
        <taxon>Tenebrionidae</taxon>
        <taxon>Zophobas</taxon>
    </lineage>
</organism>
<evidence type="ECO:0000256" key="1">
    <source>
        <dbReference type="ARBA" id="ARBA00004141"/>
    </source>
</evidence>
<dbReference type="PANTHER" id="PTHR11785">
    <property type="entry name" value="AMINO ACID TRANSPORTER"/>
    <property type="match status" value="1"/>
</dbReference>
<dbReference type="Gene3D" id="1.20.1740.10">
    <property type="entry name" value="Amino acid/polyamine transporter I"/>
    <property type="match status" value="1"/>
</dbReference>
<feature type="transmembrane region" description="Helical" evidence="5">
    <location>
        <begin position="52"/>
        <end position="80"/>
    </location>
</feature>
<feature type="transmembrane region" description="Helical" evidence="5">
    <location>
        <begin position="21"/>
        <end position="40"/>
    </location>
</feature>
<dbReference type="GO" id="GO:0015179">
    <property type="term" value="F:L-amino acid transmembrane transporter activity"/>
    <property type="evidence" value="ECO:0007669"/>
    <property type="project" value="TreeGrafter"/>
</dbReference>
<comment type="subcellular location">
    <subcellularLocation>
        <location evidence="1">Membrane</location>
        <topology evidence="1">Multi-pass membrane protein</topology>
    </subcellularLocation>
</comment>
<dbReference type="EMBL" id="JALNTZ010000002">
    <property type="protein sequence ID" value="KAJ3661179.1"/>
    <property type="molecule type" value="Genomic_DNA"/>
</dbReference>
<evidence type="ECO:0000256" key="5">
    <source>
        <dbReference type="SAM" id="Phobius"/>
    </source>
</evidence>
<name>A0AA38MM03_9CUCU</name>
<sequence length="330" mass="36090">MATEESIEGQPKEVVRLKRELGLFSAINLMIAVMIGSGVFVSPSSTLEHTGSVGMCLIVWTACGIISMFGALAFAELGTIIPRSGAEYSYYMDSFGPLHKFWGRLPSFIYSWVLIFITKPAEVAIIILTFSEYLCQPIFDVMCIHNSEDSERVKKAVALLALGLITYINMSSVKLYVKIQNIFGGCKIIACLVVIFGGLYELIIEGNTFNLTKGFQGTKYSSKDIALAFYSGLWAYDGWSAVTFVTEEIKKPEINIPRSISISVPIITALYVFMNVAYMSVLSIPEIMSAKAVAVTFGERVLGPMAFLIPLGVALSTFGCALSIQFGVTR</sequence>
<evidence type="ECO:0000256" key="3">
    <source>
        <dbReference type="ARBA" id="ARBA00022989"/>
    </source>
</evidence>
<keyword evidence="7" id="KW-1185">Reference proteome</keyword>
<keyword evidence="3 5" id="KW-1133">Transmembrane helix</keyword>
<accession>A0AA38MM03</accession>
<evidence type="ECO:0000256" key="4">
    <source>
        <dbReference type="ARBA" id="ARBA00023136"/>
    </source>
</evidence>
<gene>
    <name evidence="6" type="ORF">Zmor_005588</name>
</gene>
<dbReference type="AlphaFoldDB" id="A0AA38MM03"/>
<comment type="caution">
    <text evidence="6">The sequence shown here is derived from an EMBL/GenBank/DDBJ whole genome shotgun (WGS) entry which is preliminary data.</text>
</comment>
<feature type="transmembrane region" description="Helical" evidence="5">
    <location>
        <begin position="182"/>
        <end position="203"/>
    </location>
</feature>
<evidence type="ECO:0000313" key="6">
    <source>
        <dbReference type="EMBL" id="KAJ3661179.1"/>
    </source>
</evidence>
<reference evidence="6" key="1">
    <citation type="journal article" date="2023" name="G3 (Bethesda)">
        <title>Whole genome assemblies of Zophobas morio and Tenebrio molitor.</title>
        <authorList>
            <person name="Kaur S."/>
            <person name="Stinson S.A."/>
            <person name="diCenzo G.C."/>
        </authorList>
    </citation>
    <scope>NUCLEOTIDE SEQUENCE</scope>
    <source>
        <strain evidence="6">QUZm001</strain>
    </source>
</reference>
<dbReference type="PIRSF" id="PIRSF006060">
    <property type="entry name" value="AA_transporter"/>
    <property type="match status" value="1"/>
</dbReference>
<dbReference type="InterPro" id="IPR050598">
    <property type="entry name" value="AminoAcid_Transporter"/>
</dbReference>
<dbReference type="Pfam" id="PF13520">
    <property type="entry name" value="AA_permease_2"/>
    <property type="match status" value="1"/>
</dbReference>
<protein>
    <recommendedName>
        <fullName evidence="8">B(0,+)-type amino acid transporter 1</fullName>
    </recommendedName>
</protein>
<evidence type="ECO:0008006" key="8">
    <source>
        <dbReference type="Google" id="ProtNLM"/>
    </source>
</evidence>
<keyword evidence="4 5" id="KW-0472">Membrane</keyword>
<evidence type="ECO:0000256" key="2">
    <source>
        <dbReference type="ARBA" id="ARBA00022692"/>
    </source>
</evidence>
<keyword evidence="2 5" id="KW-0812">Transmembrane</keyword>
<feature type="transmembrane region" description="Helical" evidence="5">
    <location>
        <begin position="156"/>
        <end position="176"/>
    </location>
</feature>
<proteinExistence type="predicted"/>
<feature type="transmembrane region" description="Helical" evidence="5">
    <location>
        <begin position="301"/>
        <end position="324"/>
    </location>
</feature>
<feature type="transmembrane region" description="Helical" evidence="5">
    <location>
        <begin position="260"/>
        <end position="281"/>
    </location>
</feature>
<dbReference type="GO" id="GO:0016020">
    <property type="term" value="C:membrane"/>
    <property type="evidence" value="ECO:0007669"/>
    <property type="project" value="UniProtKB-SubCell"/>
</dbReference>